<dbReference type="Proteomes" id="UP000245962">
    <property type="component" value="Unassembled WGS sequence"/>
</dbReference>
<dbReference type="AlphaFoldDB" id="A0A2U0I5H3"/>
<proteinExistence type="predicted"/>
<dbReference type="Pfam" id="PF03860">
    <property type="entry name" value="Csp"/>
    <property type="match status" value="1"/>
</dbReference>
<dbReference type="InterPro" id="IPR005560">
    <property type="entry name" value="Csp_YhjQ"/>
</dbReference>
<dbReference type="PANTHER" id="PTHR37310:SF1">
    <property type="entry name" value="CYTOPLASMIC PROTEIN"/>
    <property type="match status" value="1"/>
</dbReference>
<gene>
    <name evidence="1" type="ORF">DDV96_03035</name>
</gene>
<reference evidence="1 2" key="1">
    <citation type="submission" date="2018-04" db="EMBL/GenBank/DDBJ databases">
        <title>Marixanthomonas spongiae HN-E44 sp. nov., isolated from a marine sponge.</title>
        <authorList>
            <person name="Luo L."/>
            <person name="Zhuang L."/>
        </authorList>
    </citation>
    <scope>NUCLEOTIDE SEQUENCE [LARGE SCALE GENOMIC DNA]</scope>
    <source>
        <strain evidence="1 2">HN-E44</strain>
    </source>
</reference>
<dbReference type="PANTHER" id="PTHR37310">
    <property type="entry name" value="CYTOPLASMIC PROTEIN-RELATED"/>
    <property type="match status" value="1"/>
</dbReference>
<dbReference type="CDD" id="cd08026">
    <property type="entry name" value="DUF326"/>
    <property type="match status" value="1"/>
</dbReference>
<name>A0A2U0I5H3_9FLAO</name>
<protein>
    <submittedName>
        <fullName evidence="1">Four-helix bundle copper-binding protein</fullName>
    </submittedName>
</protein>
<evidence type="ECO:0000313" key="2">
    <source>
        <dbReference type="Proteomes" id="UP000245962"/>
    </source>
</evidence>
<dbReference type="OrthoDB" id="5396211at2"/>
<keyword evidence="2" id="KW-1185">Reference proteome</keyword>
<comment type="caution">
    <text evidence="1">The sequence shown here is derived from an EMBL/GenBank/DDBJ whole genome shotgun (WGS) entry which is preliminary data.</text>
</comment>
<evidence type="ECO:0000313" key="1">
    <source>
        <dbReference type="EMBL" id="PVW16260.1"/>
    </source>
</evidence>
<sequence length="107" mass="11818">MKNQNLIETLQHCAIQCTYCADACLDEDNLQKMIACIRTDRACAAVCNTTAQLLAANYKDVRGLVEYCQTLCNACADECEQHQAQHCQDCAAACRKCAEACQDYLAN</sequence>
<organism evidence="1 2">
    <name type="scientific">Marixanthomonas spongiae</name>
    <dbReference type="NCBI Taxonomy" id="2174845"/>
    <lineage>
        <taxon>Bacteria</taxon>
        <taxon>Pseudomonadati</taxon>
        <taxon>Bacteroidota</taxon>
        <taxon>Flavobacteriia</taxon>
        <taxon>Flavobacteriales</taxon>
        <taxon>Flavobacteriaceae</taxon>
        <taxon>Marixanthomonas</taxon>
    </lineage>
</organism>
<dbReference type="RefSeq" id="WP_116693278.1">
    <property type="nucleotide sequence ID" value="NZ_QEHR01000002.1"/>
</dbReference>
<accession>A0A2U0I5H3</accession>
<dbReference type="EMBL" id="QEHR01000002">
    <property type="protein sequence ID" value="PVW16260.1"/>
    <property type="molecule type" value="Genomic_DNA"/>
</dbReference>
<dbReference type="Gene3D" id="1.20.1270.360">
    <property type="match status" value="1"/>
</dbReference>
<dbReference type="InterPro" id="IPR044543">
    <property type="entry name" value="YHJQ-like"/>
</dbReference>